<dbReference type="GO" id="GO:0032259">
    <property type="term" value="P:methylation"/>
    <property type="evidence" value="ECO:0007669"/>
    <property type="project" value="UniProtKB-KW"/>
</dbReference>
<proteinExistence type="predicted"/>
<dbReference type="AlphaFoldDB" id="A0A6B9FJ50"/>
<protein>
    <submittedName>
        <fullName evidence="1">Class I SAM-dependent methyltransferase</fullName>
    </submittedName>
</protein>
<evidence type="ECO:0000313" key="2">
    <source>
        <dbReference type="Proteomes" id="UP000012488"/>
    </source>
</evidence>
<dbReference type="KEGG" id="mmes:MMSR116_03875"/>
<dbReference type="GO" id="GO:0008168">
    <property type="term" value="F:methyltransferase activity"/>
    <property type="evidence" value="ECO:0007669"/>
    <property type="project" value="UniProtKB-KW"/>
</dbReference>
<dbReference type="RefSeq" id="WP_010683651.1">
    <property type="nucleotide sequence ID" value="NZ_CP043538.1"/>
</dbReference>
<dbReference type="PANTHER" id="PTHR43861">
    <property type="entry name" value="TRANS-ACONITATE 2-METHYLTRANSFERASE-RELATED"/>
    <property type="match status" value="1"/>
</dbReference>
<dbReference type="PANTHER" id="PTHR43861:SF1">
    <property type="entry name" value="TRANS-ACONITATE 2-METHYLTRANSFERASE"/>
    <property type="match status" value="1"/>
</dbReference>
<dbReference type="InterPro" id="IPR029063">
    <property type="entry name" value="SAM-dependent_MTases_sf"/>
</dbReference>
<keyword evidence="1" id="KW-0489">Methyltransferase</keyword>
<accession>A0A6B9FJ50</accession>
<dbReference type="OrthoDB" id="9811589at2"/>
<dbReference type="CDD" id="cd02440">
    <property type="entry name" value="AdoMet_MTases"/>
    <property type="match status" value="1"/>
</dbReference>
<reference evidence="1 2" key="2">
    <citation type="journal article" date="2013" name="Genome Announc.">
        <title>Draft Genome Sequence of Methylobacterium mesophilicum Strain SR1.6/6, Isolated from Citrus sinensis.</title>
        <authorList>
            <person name="Marinho Almeida D."/>
            <person name="Dini-Andreote F."/>
            <person name="Camargo Neves A.A."/>
            <person name="Juca Ramos R.T."/>
            <person name="Andreote F.D."/>
            <person name="Carneiro A.R."/>
            <person name="Oliveira de Souza Lima A."/>
            <person name="Caracciolo Gomes de Sa P.H."/>
            <person name="Ribeiro Barbosa M.S."/>
            <person name="Araujo W.L."/>
            <person name="Silva A."/>
        </authorList>
    </citation>
    <scope>NUCLEOTIDE SEQUENCE [LARGE SCALE GENOMIC DNA]</scope>
    <source>
        <strain evidence="1 2">SR1.6/6</strain>
    </source>
</reference>
<dbReference type="SUPFAM" id="SSF53335">
    <property type="entry name" value="S-adenosyl-L-methionine-dependent methyltransferases"/>
    <property type="match status" value="1"/>
</dbReference>
<dbReference type="Proteomes" id="UP000012488">
    <property type="component" value="Chromosome"/>
</dbReference>
<dbReference type="Pfam" id="PF13489">
    <property type="entry name" value="Methyltransf_23"/>
    <property type="match status" value="1"/>
</dbReference>
<evidence type="ECO:0000313" key="1">
    <source>
        <dbReference type="EMBL" id="QGY01134.1"/>
    </source>
</evidence>
<dbReference type="Gene3D" id="3.40.50.150">
    <property type="entry name" value="Vaccinia Virus protein VP39"/>
    <property type="match status" value="1"/>
</dbReference>
<dbReference type="EMBL" id="CP043538">
    <property type="protein sequence ID" value="QGY01134.1"/>
    <property type="molecule type" value="Genomic_DNA"/>
</dbReference>
<gene>
    <name evidence="1" type="ORF">MMSR116_03875</name>
</gene>
<sequence length="396" mass="43899">MIPFPLRSPVTGNPLKADGPHALRDAETGARWPVIDGIPYLRVNREALVERVLAHLDAGEPDEALAALLVDQDDWWNGPPADPAGIIRLIKERRTATLRDAVELLGWGRVGDYFLHRWSDPTFLAGLSLLEAHWNEPICVFEFACGIGHYLRELQRRGCKVAGADVVFAKLWVARHWVVAEKAQLVCFDAGSPHWPIPEAPVDLVVCNDAFYFLDDKAALLDCLRQNAGDDGWLALSHIHNRDCPGFSAGRAVTAEEIAELFPDALVYDDAELTRALVEARAPSPQEPAALRTCEAFSVVCGPGMRPAPRALVDGLTLPKPGTVLRLNPLYRPEGDGYVIRWPSERYEAEYAPRATYPIRSPGPETLTFDGIVESGVAPETQRVRVREFVDLPERW</sequence>
<name>A0A6B9FJ50_9HYPH</name>
<reference evidence="1 2" key="1">
    <citation type="journal article" date="2012" name="Genet. Mol. Biol.">
        <title>Analysis of 16S rRNA and mxaF genes revealing insights into Methylobacterium niche-specific plant association.</title>
        <authorList>
            <person name="Dourado M.N."/>
            <person name="Andreote F.D."/>
            <person name="Dini-Andreote F."/>
            <person name="Conti R."/>
            <person name="Araujo J.M."/>
            <person name="Araujo W.L."/>
        </authorList>
    </citation>
    <scope>NUCLEOTIDE SEQUENCE [LARGE SCALE GENOMIC DNA]</scope>
    <source>
        <strain evidence="1 2">SR1.6/6</strain>
    </source>
</reference>
<keyword evidence="1" id="KW-0808">Transferase</keyword>
<organism evidence="1 2">
    <name type="scientific">Methylobacterium mesophilicum SR1.6/6</name>
    <dbReference type="NCBI Taxonomy" id="908290"/>
    <lineage>
        <taxon>Bacteria</taxon>
        <taxon>Pseudomonadati</taxon>
        <taxon>Pseudomonadota</taxon>
        <taxon>Alphaproteobacteria</taxon>
        <taxon>Hyphomicrobiales</taxon>
        <taxon>Methylobacteriaceae</taxon>
        <taxon>Methylobacterium</taxon>
    </lineage>
</organism>